<dbReference type="GO" id="GO:0141221">
    <property type="term" value="F:histone deacetylase activity, hydrolytic mechanism"/>
    <property type="evidence" value="ECO:0007669"/>
    <property type="project" value="UniProtKB-EC"/>
</dbReference>
<dbReference type="GO" id="GO:0010468">
    <property type="term" value="P:regulation of gene expression"/>
    <property type="evidence" value="ECO:0007669"/>
    <property type="project" value="UniProtKB-ARBA"/>
</dbReference>
<dbReference type="PANTHER" id="PTHR47558">
    <property type="entry name" value="HISTONE DEACETYLASE HOS3"/>
    <property type="match status" value="1"/>
</dbReference>
<dbReference type="InterPro" id="IPR053244">
    <property type="entry name" value="HDAC_HD_type_1"/>
</dbReference>
<dbReference type="SUPFAM" id="SSF52768">
    <property type="entry name" value="Arginase/deacetylase"/>
    <property type="match status" value="1"/>
</dbReference>
<dbReference type="GO" id="GO:0005634">
    <property type="term" value="C:nucleus"/>
    <property type="evidence" value="ECO:0007669"/>
    <property type="project" value="TreeGrafter"/>
</dbReference>
<dbReference type="InterPro" id="IPR023696">
    <property type="entry name" value="Ureohydrolase_dom_sf"/>
</dbReference>
<evidence type="ECO:0000256" key="1">
    <source>
        <dbReference type="SAM" id="MobiDB-lite"/>
    </source>
</evidence>
<evidence type="ECO:0000313" key="3">
    <source>
        <dbReference type="EMBL" id="WFD34099.1"/>
    </source>
</evidence>
<gene>
    <name evidence="3" type="primary">HOS3</name>
    <name evidence="3" type="ORF">MCUN1_000931</name>
</gene>
<proteinExistence type="predicted"/>
<dbReference type="AlphaFoldDB" id="A0AAF0ESU8"/>
<dbReference type="EC" id="3.5.1.98" evidence="3"/>
<dbReference type="InterPro" id="IPR037138">
    <property type="entry name" value="His_deacetylse_dom_sf"/>
</dbReference>
<dbReference type="Pfam" id="PF00850">
    <property type="entry name" value="Hist_deacetyl"/>
    <property type="match status" value="1"/>
</dbReference>
<feature type="region of interest" description="Disordered" evidence="1">
    <location>
        <begin position="157"/>
        <end position="190"/>
    </location>
</feature>
<evidence type="ECO:0000259" key="2">
    <source>
        <dbReference type="Pfam" id="PF00850"/>
    </source>
</evidence>
<reference evidence="3" key="1">
    <citation type="submission" date="2023-03" db="EMBL/GenBank/DDBJ databases">
        <title>Mating type loci evolution in Malassezia.</title>
        <authorList>
            <person name="Coelho M.A."/>
        </authorList>
    </citation>
    <scope>NUCLEOTIDE SEQUENCE</scope>
    <source>
        <strain evidence="3">CBS 11721</strain>
    </source>
</reference>
<feature type="domain" description="Histone deacetylase" evidence="2">
    <location>
        <begin position="221"/>
        <end position="534"/>
    </location>
</feature>
<dbReference type="Proteomes" id="UP001219933">
    <property type="component" value="Chromosome 1"/>
</dbReference>
<dbReference type="PRINTS" id="PR01270">
    <property type="entry name" value="HDASUPER"/>
</dbReference>
<evidence type="ECO:0000313" key="4">
    <source>
        <dbReference type="Proteomes" id="UP001219933"/>
    </source>
</evidence>
<dbReference type="InterPro" id="IPR023801">
    <property type="entry name" value="His_deacetylse_dom"/>
</dbReference>
<keyword evidence="3" id="KW-0378">Hydrolase</keyword>
<dbReference type="PANTHER" id="PTHR47558:SF1">
    <property type="entry name" value="HISTONE DEACETYLASE HOS3"/>
    <property type="match status" value="1"/>
</dbReference>
<name>A0AAF0ESU8_9BASI</name>
<dbReference type="Gene3D" id="3.40.800.20">
    <property type="entry name" value="Histone deacetylase domain"/>
    <property type="match status" value="1"/>
</dbReference>
<keyword evidence="4" id="KW-1185">Reference proteome</keyword>
<dbReference type="InterPro" id="IPR000286">
    <property type="entry name" value="HDACs"/>
</dbReference>
<organism evidence="3 4">
    <name type="scientific">Malassezia cuniculi</name>
    <dbReference type="NCBI Taxonomy" id="948313"/>
    <lineage>
        <taxon>Eukaryota</taxon>
        <taxon>Fungi</taxon>
        <taxon>Dikarya</taxon>
        <taxon>Basidiomycota</taxon>
        <taxon>Ustilaginomycotina</taxon>
        <taxon>Malasseziomycetes</taxon>
        <taxon>Malasseziales</taxon>
        <taxon>Malasseziaceae</taxon>
        <taxon>Malassezia</taxon>
    </lineage>
</organism>
<protein>
    <submittedName>
        <fullName evidence="3">Histone deacetylase</fullName>
        <ecNumber evidence="3">3.5.1.98</ecNumber>
    </submittedName>
</protein>
<accession>A0AAF0ESU8</accession>
<feature type="region of interest" description="Disordered" evidence="1">
    <location>
        <begin position="613"/>
        <end position="721"/>
    </location>
</feature>
<sequence>MPATPVTPAIPTPAASKTATLDVLLAPSVLKHRYVRGVDHSSIVERPERIRAVLLGVAGALGAEHHDHAAKSGLDDTADLAEKLGALAVAEQHVPLRVLHTTRALSIDDPCAALRRIHALASDPAPYSTLSDYSLAHPKGGGPDTASHTAALSYLARNSPAAPPGTKRPTQKPQNVSDASSSDGEGDERMHACEIPNDLSQGDLYLCGPHTDGLADTSDGGSREAICHALGACAEAVDRVVAGAQGLPHPGVEISPFRATQHNALAADVHPATRTANDVPARRAFVLARPPGHHCSGSMPSGFCWVNNVAVAAAHAHSVHGIDRVIVLDIDLHHGNGTQALAWRINSEAAGVDADRASRLAAARREARGRRKLTFEQLVADEQIAGPRALRMFYGSVHDIESYPCEDGDVDMIRNASVCLAVHLETHKDTAEFDALYASKYVQLLDKARRFARETGAFPQRTLVIISCGFDACTYEYPGMQRHGKHVPPAFYAHFAADAARLADEVADGKLISVLEGGYSDRALTSAAAAHVGALADMPWIKSVPMTLTPWAPEQLTQLQRMAKHVRARTGGAAASRRRAAAHPVWCVRASEHFAAYLQTCGVDARPLELISQTSTPRARSRAFPDPSTFETPTHTNRGGHALRDRTLIKSRSYSALNERSKSRAPETPRAPKTPARGAALADEDIFRVPGALPQTPQLLKKEEPKTPTSEAQPQDDGAPDALAGVLAALRLGSST</sequence>
<dbReference type="EMBL" id="CP119877">
    <property type="protein sequence ID" value="WFD34099.1"/>
    <property type="molecule type" value="Genomic_DNA"/>
</dbReference>